<keyword evidence="2" id="KW-1185">Reference proteome</keyword>
<comment type="caution">
    <text evidence="1">The sequence shown here is derived from an EMBL/GenBank/DDBJ whole genome shotgun (WGS) entry which is preliminary data.</text>
</comment>
<evidence type="ECO:0000313" key="1">
    <source>
        <dbReference type="EMBL" id="GMR45840.1"/>
    </source>
</evidence>
<sequence length="162" mass="18011">LELAVNVSTVLLQTVHVRIVIEDVQHAIDLVLPLQLHLSSLEAHEQAVQAANSDVSLLDADRLSVPRCKISKNLGAAARRELDQVLIWLLHIFDAPNSKSHQRQELFLGGLQSANRSLLLDAVVVKAFLQRVLCFAYIPLIGAIAEKFLDRFRRHVLGCPES</sequence>
<dbReference type="AlphaFoldDB" id="A0AAN5HYU1"/>
<dbReference type="EMBL" id="BTRK01000004">
    <property type="protein sequence ID" value="GMR45840.1"/>
    <property type="molecule type" value="Genomic_DNA"/>
</dbReference>
<accession>A0AAN5HYU1</accession>
<evidence type="ECO:0000313" key="2">
    <source>
        <dbReference type="Proteomes" id="UP001328107"/>
    </source>
</evidence>
<organism evidence="1 2">
    <name type="scientific">Pristionchus mayeri</name>
    <dbReference type="NCBI Taxonomy" id="1317129"/>
    <lineage>
        <taxon>Eukaryota</taxon>
        <taxon>Metazoa</taxon>
        <taxon>Ecdysozoa</taxon>
        <taxon>Nematoda</taxon>
        <taxon>Chromadorea</taxon>
        <taxon>Rhabditida</taxon>
        <taxon>Rhabditina</taxon>
        <taxon>Diplogasteromorpha</taxon>
        <taxon>Diplogasteroidea</taxon>
        <taxon>Neodiplogasteridae</taxon>
        <taxon>Pristionchus</taxon>
    </lineage>
</organism>
<feature type="non-terminal residue" evidence="1">
    <location>
        <position position="1"/>
    </location>
</feature>
<name>A0AAN5HYU1_9BILA</name>
<feature type="non-terminal residue" evidence="1">
    <location>
        <position position="162"/>
    </location>
</feature>
<proteinExistence type="predicted"/>
<dbReference type="Proteomes" id="UP001328107">
    <property type="component" value="Unassembled WGS sequence"/>
</dbReference>
<reference evidence="2" key="1">
    <citation type="submission" date="2022-10" db="EMBL/GenBank/DDBJ databases">
        <title>Genome assembly of Pristionchus species.</title>
        <authorList>
            <person name="Yoshida K."/>
            <person name="Sommer R.J."/>
        </authorList>
    </citation>
    <scope>NUCLEOTIDE SEQUENCE [LARGE SCALE GENOMIC DNA]</scope>
    <source>
        <strain evidence="2">RS5460</strain>
    </source>
</reference>
<protein>
    <submittedName>
        <fullName evidence="1">Uncharacterized protein</fullName>
    </submittedName>
</protein>
<gene>
    <name evidence="1" type="ORF">PMAYCL1PPCAC_16035</name>
</gene>